<evidence type="ECO:0000256" key="1">
    <source>
        <dbReference type="ARBA" id="ARBA00004370"/>
    </source>
</evidence>
<comment type="subunit">
    <text evidence="3">F-type ATPases have 2 components, CF(1) - the catalytic core - and CF(0) - the membrane proton channel. CF(1) has five subunits: alpha(3), beta(3), gamma(1), delta(1), epsilon(1). CF(0) has three main subunits: a, b and c.</text>
</comment>
<comment type="similarity">
    <text evidence="2">Belongs to the ATPase delta chain family.</text>
</comment>
<dbReference type="EMBL" id="JBEDUW010000005">
    <property type="protein sequence ID" value="KAK9926435.1"/>
    <property type="molecule type" value="Genomic_DNA"/>
</dbReference>
<dbReference type="GO" id="GO:0046933">
    <property type="term" value="F:proton-transporting ATP synthase activity, rotational mechanism"/>
    <property type="evidence" value="ECO:0007669"/>
    <property type="project" value="InterPro"/>
</dbReference>
<reference evidence="9 10" key="1">
    <citation type="journal article" date="2023" name="G3 (Bethesda)">
        <title>A chromosome-length genome assembly and annotation of blackberry (Rubus argutus, cv. 'Hillquist').</title>
        <authorList>
            <person name="Bruna T."/>
            <person name="Aryal R."/>
            <person name="Dudchenko O."/>
            <person name="Sargent D.J."/>
            <person name="Mead D."/>
            <person name="Buti M."/>
            <person name="Cavallini A."/>
            <person name="Hytonen T."/>
            <person name="Andres J."/>
            <person name="Pham M."/>
            <person name="Weisz D."/>
            <person name="Mascagni F."/>
            <person name="Usai G."/>
            <person name="Natali L."/>
            <person name="Bassil N."/>
            <person name="Fernandez G.E."/>
            <person name="Lomsadze A."/>
            <person name="Armour M."/>
            <person name="Olukolu B."/>
            <person name="Poorten T."/>
            <person name="Britton C."/>
            <person name="Davik J."/>
            <person name="Ashrafi H."/>
            <person name="Aiden E.L."/>
            <person name="Borodovsky M."/>
            <person name="Worthington M."/>
        </authorList>
    </citation>
    <scope>NUCLEOTIDE SEQUENCE [LARGE SCALE GENOMIC DNA]</scope>
    <source>
        <strain evidence="9">PI 553951</strain>
    </source>
</reference>
<dbReference type="Gene3D" id="1.10.520.20">
    <property type="entry name" value="N-terminal domain of the delta subunit of the F1F0-ATP synthase"/>
    <property type="match status" value="1"/>
</dbReference>
<gene>
    <name evidence="9" type="ORF">M0R45_023667</name>
</gene>
<evidence type="ECO:0000256" key="7">
    <source>
        <dbReference type="ARBA" id="ARBA00023136"/>
    </source>
</evidence>
<evidence type="ECO:0000256" key="6">
    <source>
        <dbReference type="ARBA" id="ARBA00023065"/>
    </source>
</evidence>
<dbReference type="GO" id="GO:0016020">
    <property type="term" value="C:membrane"/>
    <property type="evidence" value="ECO:0007669"/>
    <property type="project" value="UniProtKB-SubCell"/>
</dbReference>
<keyword evidence="5" id="KW-0375">Hydrogen ion transport</keyword>
<dbReference type="PRINTS" id="PR00125">
    <property type="entry name" value="ATPASEDELTA"/>
</dbReference>
<organism evidence="9 10">
    <name type="scientific">Rubus argutus</name>
    <name type="common">Southern blackberry</name>
    <dbReference type="NCBI Taxonomy" id="59490"/>
    <lineage>
        <taxon>Eukaryota</taxon>
        <taxon>Viridiplantae</taxon>
        <taxon>Streptophyta</taxon>
        <taxon>Embryophyta</taxon>
        <taxon>Tracheophyta</taxon>
        <taxon>Spermatophyta</taxon>
        <taxon>Magnoliopsida</taxon>
        <taxon>eudicotyledons</taxon>
        <taxon>Gunneridae</taxon>
        <taxon>Pentapetalae</taxon>
        <taxon>rosids</taxon>
        <taxon>fabids</taxon>
        <taxon>Rosales</taxon>
        <taxon>Rosaceae</taxon>
        <taxon>Rosoideae</taxon>
        <taxon>Rosoideae incertae sedis</taxon>
        <taxon>Rubus</taxon>
    </lineage>
</organism>
<dbReference type="Pfam" id="PF00213">
    <property type="entry name" value="OSCP"/>
    <property type="match status" value="1"/>
</dbReference>
<comment type="caution">
    <text evidence="9">The sequence shown here is derived from an EMBL/GenBank/DDBJ whole genome shotgun (WGS) entry which is preliminary data.</text>
</comment>
<keyword evidence="10" id="KW-1185">Reference proteome</keyword>
<evidence type="ECO:0000256" key="2">
    <source>
        <dbReference type="ARBA" id="ARBA00007046"/>
    </source>
</evidence>
<keyword evidence="8" id="KW-0066">ATP synthesis</keyword>
<dbReference type="InterPro" id="IPR000711">
    <property type="entry name" value="ATPase_OSCP/dsu"/>
</dbReference>
<name>A0AAW1WND7_RUBAR</name>
<dbReference type="NCBIfam" id="TIGR01145">
    <property type="entry name" value="ATP_synt_delta"/>
    <property type="match status" value="1"/>
</dbReference>
<dbReference type="SUPFAM" id="SSF47928">
    <property type="entry name" value="N-terminal domain of the delta subunit of the F1F0-ATP synthase"/>
    <property type="match status" value="1"/>
</dbReference>
<sequence>MAFANRLRSSLPLQVLVSKVCKSDSLPAAAQRAVVCPTLTKNNKSDELSRGLFNSVASDNNKEEKAKLPLVLFGGFGKYASALYIAAVKTDSLDKVESEILDFVQSINKTPQLSQFTKDPTVPARSRVKAMAEISAQVEHSDITKNFLAVLAEHGGLNHVETIAKKFVELTMAHKGIVEVNVTSVIPLPAEEEKELKEAMQEILGQGKTVKLEQKIDPGILGGLVVEFQQQMVDMSIKTRARQMERYLQDPKHWGDLLL</sequence>
<evidence type="ECO:0000256" key="3">
    <source>
        <dbReference type="ARBA" id="ARBA00011648"/>
    </source>
</evidence>
<dbReference type="PANTHER" id="PTHR11910">
    <property type="entry name" value="ATP SYNTHASE DELTA CHAIN"/>
    <property type="match status" value="1"/>
</dbReference>
<evidence type="ECO:0000256" key="4">
    <source>
        <dbReference type="ARBA" id="ARBA00022448"/>
    </source>
</evidence>
<evidence type="ECO:0008006" key="11">
    <source>
        <dbReference type="Google" id="ProtNLM"/>
    </source>
</evidence>
<dbReference type="AlphaFoldDB" id="A0AAW1WND7"/>
<accession>A0AAW1WND7</accession>
<protein>
    <recommendedName>
        <fullName evidence="11">ATP synthase subunit O, mitochondrial</fullName>
    </recommendedName>
</protein>
<evidence type="ECO:0000313" key="9">
    <source>
        <dbReference type="EMBL" id="KAK9926435.1"/>
    </source>
</evidence>
<evidence type="ECO:0000256" key="5">
    <source>
        <dbReference type="ARBA" id="ARBA00022781"/>
    </source>
</evidence>
<keyword evidence="6" id="KW-0406">Ion transport</keyword>
<dbReference type="HAMAP" id="MF_01416">
    <property type="entry name" value="ATP_synth_delta_bact"/>
    <property type="match status" value="1"/>
</dbReference>
<dbReference type="InterPro" id="IPR026015">
    <property type="entry name" value="ATP_synth_OSCP/delta_N_sf"/>
</dbReference>
<keyword evidence="4" id="KW-0813">Transport</keyword>
<evidence type="ECO:0000256" key="8">
    <source>
        <dbReference type="ARBA" id="ARBA00023310"/>
    </source>
</evidence>
<proteinExistence type="inferred from homology"/>
<comment type="subcellular location">
    <subcellularLocation>
        <location evidence="1">Membrane</location>
    </subcellularLocation>
</comment>
<keyword evidence="7" id="KW-0472">Membrane</keyword>
<evidence type="ECO:0000313" key="10">
    <source>
        <dbReference type="Proteomes" id="UP001457282"/>
    </source>
</evidence>
<dbReference type="Proteomes" id="UP001457282">
    <property type="component" value="Unassembled WGS sequence"/>
</dbReference>